<gene>
    <name evidence="9" type="ORF">RDV89_10190</name>
</gene>
<evidence type="ECO:0000259" key="8">
    <source>
        <dbReference type="Pfam" id="PF16363"/>
    </source>
</evidence>
<dbReference type="Proteomes" id="UP001268542">
    <property type="component" value="Unassembled WGS sequence"/>
</dbReference>
<dbReference type="SUPFAM" id="SSF51735">
    <property type="entry name" value="NAD(P)-binding Rossmann-fold domains"/>
    <property type="match status" value="1"/>
</dbReference>
<dbReference type="RefSeq" id="WP_315732933.1">
    <property type="nucleotide sequence ID" value="NZ_JAVYII010000004.1"/>
</dbReference>
<reference evidence="9 10" key="1">
    <citation type="submission" date="2023-08" db="EMBL/GenBank/DDBJ databases">
        <title>Nocardioides seae sp. nov., a bacterium isolated from a soil.</title>
        <authorList>
            <person name="Wang X."/>
        </authorList>
    </citation>
    <scope>NUCLEOTIDE SEQUENCE [LARGE SCALE GENOMIC DNA]</scope>
    <source>
        <strain evidence="9 10">YZH12</strain>
    </source>
</reference>
<evidence type="ECO:0000256" key="7">
    <source>
        <dbReference type="ARBA" id="ARBA00023235"/>
    </source>
</evidence>
<accession>A0ABU3PW18</accession>
<evidence type="ECO:0000256" key="4">
    <source>
        <dbReference type="ARBA" id="ARBA00013189"/>
    </source>
</evidence>
<evidence type="ECO:0000256" key="2">
    <source>
        <dbReference type="ARBA" id="ARBA00001911"/>
    </source>
</evidence>
<comment type="catalytic activity">
    <reaction evidence="1">
        <text>UDP-alpha-D-glucose = UDP-alpha-D-galactose</text>
        <dbReference type="Rhea" id="RHEA:22168"/>
        <dbReference type="ChEBI" id="CHEBI:58885"/>
        <dbReference type="ChEBI" id="CHEBI:66914"/>
        <dbReference type="EC" id="5.1.3.2"/>
    </reaction>
</comment>
<evidence type="ECO:0000256" key="1">
    <source>
        <dbReference type="ARBA" id="ARBA00000083"/>
    </source>
</evidence>
<keyword evidence="6" id="KW-0520">NAD</keyword>
<proteinExistence type="inferred from homology"/>
<evidence type="ECO:0000313" key="9">
    <source>
        <dbReference type="EMBL" id="MDT9593437.1"/>
    </source>
</evidence>
<organism evidence="9 10">
    <name type="scientific">Nocardioides imazamoxiresistens</name>
    <dbReference type="NCBI Taxonomy" id="3231893"/>
    <lineage>
        <taxon>Bacteria</taxon>
        <taxon>Bacillati</taxon>
        <taxon>Actinomycetota</taxon>
        <taxon>Actinomycetes</taxon>
        <taxon>Propionibacteriales</taxon>
        <taxon>Nocardioidaceae</taxon>
        <taxon>Nocardioides</taxon>
    </lineage>
</organism>
<dbReference type="PANTHER" id="PTHR43725">
    <property type="entry name" value="UDP-GLUCOSE 4-EPIMERASE"/>
    <property type="match status" value="1"/>
</dbReference>
<dbReference type="EMBL" id="JAVYII010000004">
    <property type="protein sequence ID" value="MDT9593437.1"/>
    <property type="molecule type" value="Genomic_DNA"/>
</dbReference>
<keyword evidence="10" id="KW-1185">Reference proteome</keyword>
<comment type="cofactor">
    <cofactor evidence="2">
        <name>NAD(+)</name>
        <dbReference type="ChEBI" id="CHEBI:57540"/>
    </cofactor>
</comment>
<keyword evidence="7" id="KW-0413">Isomerase</keyword>
<feature type="domain" description="NAD(P)-binding" evidence="8">
    <location>
        <begin position="13"/>
        <end position="112"/>
    </location>
</feature>
<evidence type="ECO:0000256" key="5">
    <source>
        <dbReference type="ARBA" id="ARBA00018569"/>
    </source>
</evidence>
<sequence>RLEIYGDDYDTPDGTCQRDYIHVDDLAAGHLAALEHLDAMSEPVRAFNLGGGRGTSVAEVVAAFRAASGRPVPAVAVDRRPGDLPAYWADTSRAANELGWRATRSIEDMVADVWRWQSGNPDGYPDDAA</sequence>
<evidence type="ECO:0000256" key="6">
    <source>
        <dbReference type="ARBA" id="ARBA00023027"/>
    </source>
</evidence>
<keyword evidence="9" id="KW-0456">Lyase</keyword>
<feature type="non-terminal residue" evidence="9">
    <location>
        <position position="1"/>
    </location>
</feature>
<comment type="similarity">
    <text evidence="3">Belongs to the NAD(P)-dependent epimerase/dehydratase family.</text>
</comment>
<comment type="caution">
    <text evidence="9">The sequence shown here is derived from an EMBL/GenBank/DDBJ whole genome shotgun (WGS) entry which is preliminary data.</text>
</comment>
<evidence type="ECO:0000313" key="10">
    <source>
        <dbReference type="Proteomes" id="UP001268542"/>
    </source>
</evidence>
<dbReference type="Gene3D" id="3.90.25.10">
    <property type="entry name" value="UDP-galactose 4-epimerase, domain 1"/>
    <property type="match status" value="1"/>
</dbReference>
<dbReference type="InterPro" id="IPR036291">
    <property type="entry name" value="NAD(P)-bd_dom_sf"/>
</dbReference>
<dbReference type="Pfam" id="PF16363">
    <property type="entry name" value="GDP_Man_Dehyd"/>
    <property type="match status" value="1"/>
</dbReference>
<dbReference type="PRINTS" id="PR01713">
    <property type="entry name" value="NUCEPIMERASE"/>
</dbReference>
<name>A0ABU3PW18_9ACTN</name>
<dbReference type="GO" id="GO:0008446">
    <property type="term" value="F:GDP-mannose 4,6-dehydratase activity"/>
    <property type="evidence" value="ECO:0007669"/>
    <property type="project" value="UniProtKB-EC"/>
</dbReference>
<dbReference type="Gene3D" id="3.40.50.720">
    <property type="entry name" value="NAD(P)-binding Rossmann-like Domain"/>
    <property type="match status" value="1"/>
</dbReference>
<evidence type="ECO:0000256" key="3">
    <source>
        <dbReference type="ARBA" id="ARBA00007637"/>
    </source>
</evidence>
<protein>
    <recommendedName>
        <fullName evidence="5">UDP-glucose 4-epimerase</fullName>
        <ecNumber evidence="4">5.1.3.2</ecNumber>
    </recommendedName>
</protein>
<dbReference type="PANTHER" id="PTHR43725:SF47">
    <property type="entry name" value="UDP-GLUCOSE 4-EPIMERASE"/>
    <property type="match status" value="1"/>
</dbReference>
<dbReference type="InterPro" id="IPR016040">
    <property type="entry name" value="NAD(P)-bd_dom"/>
</dbReference>
<dbReference type="EC" id="5.1.3.2" evidence="4"/>